<accession>L1LE36</accession>
<proteinExistence type="predicted"/>
<dbReference type="OrthoDB" id="361062at2759"/>
<dbReference type="Proteomes" id="UP000031512">
    <property type="component" value="Unassembled WGS sequence"/>
</dbReference>
<dbReference type="STRING" id="1537102.L1LE36"/>
<organism evidence="1 2">
    <name type="scientific">Theileria equi strain WA</name>
    <dbReference type="NCBI Taxonomy" id="1537102"/>
    <lineage>
        <taxon>Eukaryota</taxon>
        <taxon>Sar</taxon>
        <taxon>Alveolata</taxon>
        <taxon>Apicomplexa</taxon>
        <taxon>Aconoidasida</taxon>
        <taxon>Piroplasmida</taxon>
        <taxon>Theileriidae</taxon>
        <taxon>Theileria</taxon>
    </lineage>
</organism>
<evidence type="ECO:0000313" key="1">
    <source>
        <dbReference type="EMBL" id="EKX73418.1"/>
    </source>
</evidence>
<dbReference type="VEuPathDB" id="PiroplasmaDB:BEWA_054750"/>
<dbReference type="GeneID" id="15803025"/>
<name>L1LE36_THEEQ</name>
<dbReference type="EMBL" id="ACOU01000003">
    <property type="protein sequence ID" value="EKX73418.1"/>
    <property type="molecule type" value="Genomic_DNA"/>
</dbReference>
<reference evidence="1 2" key="1">
    <citation type="journal article" date="2012" name="BMC Genomics">
        <title>Comparative genomic analysis and phylogenetic position of Theileria equi.</title>
        <authorList>
            <person name="Kappmeyer L.S."/>
            <person name="Thiagarajan M."/>
            <person name="Herndon D.R."/>
            <person name="Ramsay J.D."/>
            <person name="Caler E."/>
            <person name="Djikeng A."/>
            <person name="Gillespie J.J."/>
            <person name="Lau A.O."/>
            <person name="Roalson E.H."/>
            <person name="Silva J.C."/>
            <person name="Silva M.G."/>
            <person name="Suarez C.E."/>
            <person name="Ueti M.W."/>
            <person name="Nene V.M."/>
            <person name="Mealey R.H."/>
            <person name="Knowles D.P."/>
            <person name="Brayton K.A."/>
        </authorList>
    </citation>
    <scope>NUCLEOTIDE SEQUENCE [LARGE SCALE GENOMIC DNA]</scope>
    <source>
        <strain evidence="1 2">WA</strain>
    </source>
</reference>
<sequence>MIISPVVNVHNRCNRVCRCKGGRHLTAKAGTLGNTDFRFCTHEAIGTSKISNVTWQGIEIEKIGGLAKALHGTKSVTTYYHRAYDGQQASIKRPLLIRVKDITGKRHWFENLGHYANKKWQRIDGEALSGGYPDNDTYSNISDLEKKLNALTCRLFMSHYIRIDSDKNDNRECPICKQHIDVKFQQDSPGISGYARYNYEEFLENSILVHNNVPLTYRRKTTLGIGYYLPIPVDKGNFGKISVYYWKEDSQKKNPLLIEFVGNFGFSYWIENISRPGKDGNYQHDKWRPIGMQGTGKFDISGHDLKTRLDILNCIYNRVLQIYIGNQKDCHHPKHFLHKNRVSCGYSEVFGTYPVLYSYRYRPTLSYGEPFNVSEVKIEGNKQELVSGVLPFMNVTSFIVYVSPCDKDKPFLICVETGNSTGYREQKNYKWYKTEEINGLWKEHSFSATTEQSPNKVIDKLKDVLEKSRSPLQIKPCHIETKQEGIQFDIEQNPREGEYFCNYYGQSGSRRVPIFVTKSRDTPVVNFFKNSQKPAMKNDRTFVVQRQLVGGSEFQSKVVDVKIFDVYFWEGDTNRPIIIEVKKNGEQNTRYYGKGNGHSDSWLYGSNEGRSLLESLDHWNCENNNAIPIDLTNPTDLKRFYDKKTSKCLQSILVTESNAYNLPTEAKSVYEAKTYQLESSKRVSRLTYNGNATNIVPPYTEYGPTLNIYFWSKESKMPLLVEFKPKAGGSDWFENLGGDGTKWKRIDEIVTKEFYDPNDPSRLTYEFTEKLNEVNCRIHGVTQIDISKKAKEPYCHTSLYAHEKRIKITPLNNPELPYYNIYEHSPATTGKNTLKISSIYNGNDKQNISKVGLLTDVKKVIVYYPECDGGVPIVIHIQFNGGSGKWFKRESEKGQWKEDTNEFESKNTEQIKEILDIITKSTSACGHKIRVSLAQEPRLPTSPNDPDDNLKFTEVFKDFGNLDDEQNNTSDFVGLYDEYEDPGIVKEQNKVTFVTIPSGTSRMNNFFTPGFLTALPLETAMSGVIIDIKEKPNVGNSKAYKISSSSGKDVELYKIEEPDRSRFHMFIHTSSDDIPFNVGKVVFGEENKHIADLKSSGDRPVDSYSVWYWTGDQEMNNPLLIEISNSDGKYIYNFSKDNWESWSGAQEKNKLEGEPLENVLDDQNCSLNKAVTIDLSKKVSENNVQGSGYCCSKCNNKKVTVKYTQKRINTVNMEYYVHAISDRQVKLSKIKYYENSDNNSPRKRITSYGLRFPIEGPVDVYVYYCNGTPALIYVKKDGSDKENKWFKREGNSNSWIEVPGNFGSTTPEDIGNNPKCDSWRKVDKVLQDLGCKSQTCADTRVGKSTSGVSTTISVALPTTAAQSLPQTQDSQLSIQLSENKRATENPPEYKDTISNKGITVTRSFCPTSQGSTANFFKYTHKDSSGNKEFTLKEIKDDGWNVITTEFSGKKVTAVSAYYWKHENGSGQTPTKVLLVEVLSEKDPKCSYYARRSGSWISHKIKNPEKGPTQAELELLNCEINDVVQIDVAQITDYCHDSKDIMDKHDNKKVSVKEVGDGQLGSYSAYEHIPNEAAYTRSTPHKFNISAFKKENKHIPLKTLQHQLPVRNAIRVVVYFCGKIPLLFYIDSSTLNGKDKWFQSTTQGMSWDTVGPGAPENEREYDRIIGILDSLQSYCKPPEVTIDIYERSISKPEHAYKDESTNNIDVKPEGMSEISRFSEYKHTVQNRNYFTIRNINCNGQLTAGIVNITVAKPLKYVSSVLVYYWTPLESRPKDHIDQIGRPLLVKITTQGPDSQSTTEKYYENKGFLDNTKWEEWRPNPPTKVILEKKLRLLNCRLNNAVIIDVSQKDNPGYYDACETTNKDTLDPSHGDTKMQVKKEDEESLKGYEVYIHKLKDGLSGQKFHVVKFLGSSKEILTGLPKNILDVEEVRVYICPDDPNKPLLIYYKTDRGHIWYKNTYQGSTLPGKWESAGNALSTGDDTQQYEEILQILSTLKSSYSVAKESKTQAFSDGGATIVTGATLGIGAISGISSGTLTGAGGLTGFGLWMFKRYNGDPWVRQI</sequence>
<keyword evidence="2" id="KW-1185">Reference proteome</keyword>
<dbReference type="RefSeq" id="XP_004832870.1">
    <property type="nucleotide sequence ID" value="XM_004832813.1"/>
</dbReference>
<dbReference type="KEGG" id="beq:BEWA_054750"/>
<evidence type="ECO:0000313" key="2">
    <source>
        <dbReference type="Proteomes" id="UP000031512"/>
    </source>
</evidence>
<protein>
    <submittedName>
        <fullName evidence="1">Uncharacterized protein</fullName>
    </submittedName>
</protein>
<gene>
    <name evidence="1" type="ORF">BEWA_054750</name>
</gene>
<comment type="caution">
    <text evidence="1">The sequence shown here is derived from an EMBL/GenBank/DDBJ whole genome shotgun (WGS) entry which is preliminary data.</text>
</comment>